<sequence>MKSQDFKKISNTIALKFEEILLNNCFTDFTVINDDSAIGQVFVLKIFYGEQYVNGADKPIDDVNIVRPILKFQCKGDWRNSNFDINKFFKINDEILNEFYELAERGELDSLIPYLKEGTLLATPKNIGQEYVDTYLFLSIDSSTMGADKVISGILQESVVTIGLNNTKNIEVDCMQSERKKVALTQGEISVDLNIPYDKVLNFNVPHSTDDKINEDEKYVFVVMSFQDDPLLQDAYETIKRTIGKLKKGLKCERVDEIQDDFIITDKIIECIKKAGLIIVELTGDRPNVYYELGYAKALGKRLILVAREGEKPHFDVTTQNIIFYKNSTTLEQALNKRLRSLFNK</sequence>
<evidence type="ECO:0000313" key="2">
    <source>
        <dbReference type="Proteomes" id="UP000031866"/>
    </source>
</evidence>
<organism evidence="1 2">
    <name type="scientific">Clostridium beijerinckii</name>
    <name type="common">Clostridium MP</name>
    <dbReference type="NCBI Taxonomy" id="1520"/>
    <lineage>
        <taxon>Bacteria</taxon>
        <taxon>Bacillati</taxon>
        <taxon>Bacillota</taxon>
        <taxon>Clostridia</taxon>
        <taxon>Eubacteriales</taxon>
        <taxon>Clostridiaceae</taxon>
        <taxon>Clostridium</taxon>
    </lineage>
</organism>
<accession>A0A0B5QN04</accession>
<name>A0A0B5QN04_CLOBE</name>
<gene>
    <name evidence="1" type="ORF">LF65_01566</name>
</gene>
<dbReference type="EMBL" id="CP010086">
    <property type="protein sequence ID" value="AJG98173.1"/>
    <property type="molecule type" value="Genomic_DNA"/>
</dbReference>
<dbReference type="RefSeq" id="WP_052482746.1">
    <property type="nucleotide sequence ID" value="NZ_CP010086.2"/>
</dbReference>
<dbReference type="AlphaFoldDB" id="A0A0B5QN04"/>
<dbReference type="Proteomes" id="UP000031866">
    <property type="component" value="Chromosome"/>
</dbReference>
<evidence type="ECO:0008006" key="3">
    <source>
        <dbReference type="Google" id="ProtNLM"/>
    </source>
</evidence>
<reference evidence="2" key="1">
    <citation type="submission" date="2014-12" db="EMBL/GenBank/DDBJ databases">
        <title>Genome sequence of Clostridium beijerinckii strain 59B.</title>
        <authorList>
            <person name="Little G.T."/>
            <person name="Minton N.P."/>
        </authorList>
    </citation>
    <scope>NUCLEOTIDE SEQUENCE [LARGE SCALE GENOMIC DNA]</scope>
    <source>
        <strain evidence="2">59B</strain>
    </source>
</reference>
<evidence type="ECO:0000313" key="1">
    <source>
        <dbReference type="EMBL" id="AJG98173.1"/>
    </source>
</evidence>
<dbReference type="OrthoDB" id="284716at2"/>
<dbReference type="KEGG" id="cbei:LF65_01566"/>
<proteinExistence type="predicted"/>
<dbReference type="Gene3D" id="3.40.50.450">
    <property type="match status" value="1"/>
</dbReference>
<protein>
    <recommendedName>
        <fullName evidence="3">Nucleoside 2-deoxyribosyltransferase</fullName>
    </recommendedName>
</protein>